<organism evidence="3 4">
    <name type="scientific">Marinobacter azerbaijanicus</name>
    <dbReference type="NCBI Taxonomy" id="3050455"/>
    <lineage>
        <taxon>Bacteria</taxon>
        <taxon>Pseudomonadati</taxon>
        <taxon>Pseudomonadota</taxon>
        <taxon>Gammaproteobacteria</taxon>
        <taxon>Pseudomonadales</taxon>
        <taxon>Marinobacteraceae</taxon>
        <taxon>Marinobacter</taxon>
    </lineage>
</organism>
<reference evidence="3 4" key="1">
    <citation type="submission" date="2023-06" db="EMBL/GenBank/DDBJ databases">
        <title>Marinobacter azerbaijanicus a moderately halophilic, isolated from Urmia Lake in Azerbaijan region of Iran.</title>
        <authorList>
            <person name="Sanchez-Porro C."/>
            <person name="Aghdam E.M."/>
            <person name="Saheb S.M."/>
            <person name="Tarhriz V."/>
            <person name="Kazemi E."/>
            <person name="Ammozegar M.A."/>
            <person name="Ventosa A."/>
            <person name="Hejazi M.S."/>
        </authorList>
    </citation>
    <scope>NUCLEOTIDE SEQUENCE [LARGE SCALE GENOMIC DNA]</scope>
    <source>
        <strain evidence="3 4">TBZ242</strain>
    </source>
</reference>
<feature type="transmembrane region" description="Helical" evidence="1">
    <location>
        <begin position="85"/>
        <end position="111"/>
    </location>
</feature>
<evidence type="ECO:0000313" key="4">
    <source>
        <dbReference type="Proteomes" id="UP001227964"/>
    </source>
</evidence>
<feature type="transmembrane region" description="Helical" evidence="1">
    <location>
        <begin position="7"/>
        <end position="29"/>
    </location>
</feature>
<sequence length="154" mass="17583">MTCRLGNFFSAAVLLLFTSTMLLLAILNWEYSAKVLQFPLMSGSLLILCAVWLAIRSFTATEQELIDESEVFSEGNRRCSLFRRVLWLGVIFPLGYVFGFIAGLLAFSFAYTGYHGLPWWQRLLTGFVIFAVVYIGFYKLLGVPLPIEPMWMRD</sequence>
<evidence type="ECO:0000313" key="3">
    <source>
        <dbReference type="EMBL" id="MDL0433270.1"/>
    </source>
</evidence>
<dbReference type="Proteomes" id="UP001227964">
    <property type="component" value="Unassembled WGS sequence"/>
</dbReference>
<keyword evidence="1" id="KW-1133">Transmembrane helix</keyword>
<comment type="caution">
    <text evidence="3">The sequence shown here is derived from an EMBL/GenBank/DDBJ whole genome shotgun (WGS) entry which is preliminary data.</text>
</comment>
<dbReference type="Pfam" id="PF07331">
    <property type="entry name" value="TctB"/>
    <property type="match status" value="1"/>
</dbReference>
<evidence type="ECO:0000259" key="2">
    <source>
        <dbReference type="Pfam" id="PF07331"/>
    </source>
</evidence>
<keyword evidence="1" id="KW-0472">Membrane</keyword>
<accession>A0ABT7IGK1</accession>
<dbReference type="InterPro" id="IPR009936">
    <property type="entry name" value="DUF1468"/>
</dbReference>
<keyword evidence="1" id="KW-0812">Transmembrane</keyword>
<feature type="transmembrane region" description="Helical" evidence="1">
    <location>
        <begin position="123"/>
        <end position="143"/>
    </location>
</feature>
<dbReference type="EMBL" id="JASSVS010000012">
    <property type="protein sequence ID" value="MDL0433270.1"/>
    <property type="molecule type" value="Genomic_DNA"/>
</dbReference>
<keyword evidence="4" id="KW-1185">Reference proteome</keyword>
<protein>
    <submittedName>
        <fullName evidence="3">Tripartite tricarboxylate transporter TctB family protein</fullName>
    </submittedName>
</protein>
<gene>
    <name evidence="3" type="ORF">QPM17_19190</name>
</gene>
<proteinExistence type="predicted"/>
<feature type="transmembrane region" description="Helical" evidence="1">
    <location>
        <begin position="35"/>
        <end position="55"/>
    </location>
</feature>
<dbReference type="RefSeq" id="WP_285392933.1">
    <property type="nucleotide sequence ID" value="NZ_JASSVS010000012.1"/>
</dbReference>
<feature type="domain" description="DUF1468" evidence="2">
    <location>
        <begin position="10"/>
        <end position="146"/>
    </location>
</feature>
<evidence type="ECO:0000256" key="1">
    <source>
        <dbReference type="SAM" id="Phobius"/>
    </source>
</evidence>
<name>A0ABT7IGK1_9GAMM</name>